<keyword evidence="3" id="KW-1185">Reference proteome</keyword>
<feature type="compositionally biased region" description="Acidic residues" evidence="1">
    <location>
        <begin position="327"/>
        <end position="336"/>
    </location>
</feature>
<dbReference type="Proteomes" id="UP001454036">
    <property type="component" value="Unassembled WGS sequence"/>
</dbReference>
<dbReference type="EMBL" id="BAABME010020891">
    <property type="protein sequence ID" value="GAA0161743.1"/>
    <property type="molecule type" value="Genomic_DNA"/>
</dbReference>
<protein>
    <submittedName>
        <fullName evidence="2">Uncharacterized protein</fullName>
    </submittedName>
</protein>
<name>A0AAV3QEY5_LITER</name>
<evidence type="ECO:0000313" key="2">
    <source>
        <dbReference type="EMBL" id="GAA0161743.1"/>
    </source>
</evidence>
<feature type="region of interest" description="Disordered" evidence="1">
    <location>
        <begin position="324"/>
        <end position="349"/>
    </location>
</feature>
<reference evidence="2 3" key="1">
    <citation type="submission" date="2024-01" db="EMBL/GenBank/DDBJ databases">
        <title>The complete chloroplast genome sequence of Lithospermum erythrorhizon: insights into the phylogenetic relationship among Boraginaceae species and the maternal lineages of purple gromwells.</title>
        <authorList>
            <person name="Okada T."/>
            <person name="Watanabe K."/>
        </authorList>
    </citation>
    <scope>NUCLEOTIDE SEQUENCE [LARGE SCALE GENOMIC DNA]</scope>
</reference>
<feature type="region of interest" description="Disordered" evidence="1">
    <location>
        <begin position="37"/>
        <end position="106"/>
    </location>
</feature>
<dbReference type="AlphaFoldDB" id="A0AAV3QEY5"/>
<comment type="caution">
    <text evidence="2">The sequence shown here is derived from an EMBL/GenBank/DDBJ whole genome shotgun (WGS) entry which is preliminary data.</text>
</comment>
<evidence type="ECO:0000256" key="1">
    <source>
        <dbReference type="SAM" id="MobiDB-lite"/>
    </source>
</evidence>
<feature type="compositionally biased region" description="Basic and acidic residues" evidence="1">
    <location>
        <begin position="71"/>
        <end position="80"/>
    </location>
</feature>
<evidence type="ECO:0000313" key="3">
    <source>
        <dbReference type="Proteomes" id="UP001454036"/>
    </source>
</evidence>
<gene>
    <name evidence="2" type="ORF">LIER_39288</name>
</gene>
<proteinExistence type="predicted"/>
<accession>A0AAV3QEY5</accession>
<feature type="compositionally biased region" description="Basic residues" evidence="1">
    <location>
        <begin position="40"/>
        <end position="52"/>
    </location>
</feature>
<organism evidence="2 3">
    <name type="scientific">Lithospermum erythrorhizon</name>
    <name type="common">Purple gromwell</name>
    <name type="synonym">Lithospermum officinale var. erythrorhizon</name>
    <dbReference type="NCBI Taxonomy" id="34254"/>
    <lineage>
        <taxon>Eukaryota</taxon>
        <taxon>Viridiplantae</taxon>
        <taxon>Streptophyta</taxon>
        <taxon>Embryophyta</taxon>
        <taxon>Tracheophyta</taxon>
        <taxon>Spermatophyta</taxon>
        <taxon>Magnoliopsida</taxon>
        <taxon>eudicotyledons</taxon>
        <taxon>Gunneridae</taxon>
        <taxon>Pentapetalae</taxon>
        <taxon>asterids</taxon>
        <taxon>lamiids</taxon>
        <taxon>Boraginales</taxon>
        <taxon>Boraginaceae</taxon>
        <taxon>Boraginoideae</taxon>
        <taxon>Lithospermeae</taxon>
        <taxon>Lithospermum</taxon>
    </lineage>
</organism>
<sequence>MLLERPSLFTRVAITSIPAVLIPSKLKRLAKKIPAITSRPSKRLKKSAHTKRNAQVLARHSEEEEAQPLDGKVRRSEERVSLFTELDTPFPPNEQPPLNAEVPKETPKEVIRQRKGKATAFGQSFPAYDERHLELPYTIPPNLEVSGKTPWNTRKFHYHAVKPLKSKKVATRYRNLSNPYASFAQMVKHITEVDSGQTKRKEESLVEELLKEKVAAAESEELRKGLVIEKTKMQARYEELEWANAGDIMKASESLEHAKKDKEMLWPKLSPNYEAKVGRECGTYLTHLVVHCKERLPELVTLFALEKNSHLAWFDVLSIDPSPTPANEDDFEDGEEDAKLHGKSHSPPT</sequence>